<sequence length="424" mass="48738">MMRFSPKTGRKPSHAAPDFCLVLYQDSLIELGTEQHYQLEQPDSAECIAQAARRLLPAADKKRKIALYLPTREFVATHAHLPGVGAEQLPDALQLQLPMLLPGVQQPLLLSLPAMVQEDGEYLALWLAAQRAESLYQAFAKHKLNLLYLLPRPLAAIPHDSTQKQDTQWIHDEDAQLITRLLWQNDGLNKWLPIWRQDYVQAPLREQFEHEFEPLPETTHWNMLQHQEDWIKRTPPDASVYAYAIIPPAAKQQQQQNRQRRQRWAVLTMLALLLTGALAGGGWLAWEQHKTKAYLAQLQQQTRETRRLRNAVFTIEEDLGPILNFPEQNVIILLQKLNGLIPTDSWLNRFKIEGGVIELEGYSPHPTDLLEAFTNDPLFEDVAFNRPTSTRSNTGNAEQFGIEIHLKDIDVKAYLEQYFPHEDE</sequence>
<dbReference type="EMBL" id="FMSV02000549">
    <property type="protein sequence ID" value="SEH08418.1"/>
    <property type="molecule type" value="Genomic_DNA"/>
</dbReference>
<dbReference type="Pfam" id="PF05137">
    <property type="entry name" value="PilN"/>
    <property type="match status" value="1"/>
</dbReference>
<dbReference type="Proteomes" id="UP000236724">
    <property type="component" value="Unassembled WGS sequence"/>
</dbReference>
<evidence type="ECO:0000256" key="1">
    <source>
        <dbReference type="SAM" id="Phobius"/>
    </source>
</evidence>
<dbReference type="Gene3D" id="3.30.420.380">
    <property type="match status" value="1"/>
</dbReference>
<proteinExistence type="predicted"/>
<keyword evidence="1" id="KW-0472">Membrane</keyword>
<dbReference type="RefSeq" id="WP_103921960.1">
    <property type="nucleotide sequence ID" value="NZ_FMSV02000549.1"/>
</dbReference>
<dbReference type="PANTHER" id="PTHR40278">
    <property type="entry name" value="DNA UTILIZATION PROTEIN HOFN"/>
    <property type="match status" value="1"/>
</dbReference>
<accession>A0A1H6FEB3</accession>
<dbReference type="InterPro" id="IPR052534">
    <property type="entry name" value="Extracell_DNA_Util/SecSys_Comp"/>
</dbReference>
<name>A0A1H6FEB3_9GAMM</name>
<dbReference type="InterPro" id="IPR007813">
    <property type="entry name" value="PilN"/>
</dbReference>
<dbReference type="InterPro" id="IPR043129">
    <property type="entry name" value="ATPase_NBD"/>
</dbReference>
<gene>
    <name evidence="2" type="ORF">MBHS_04310</name>
</gene>
<dbReference type="OrthoDB" id="5622767at2"/>
<keyword evidence="1" id="KW-1133">Transmembrane helix</keyword>
<keyword evidence="3" id="KW-1185">Reference proteome</keyword>
<evidence type="ECO:0000313" key="2">
    <source>
        <dbReference type="EMBL" id="SEH08418.1"/>
    </source>
</evidence>
<dbReference type="SUPFAM" id="SSF53067">
    <property type="entry name" value="Actin-like ATPase domain"/>
    <property type="match status" value="1"/>
</dbReference>
<reference evidence="2 3" key="1">
    <citation type="submission" date="2016-10" db="EMBL/GenBank/DDBJ databases">
        <authorList>
            <person name="de Groot N.N."/>
        </authorList>
    </citation>
    <scope>NUCLEOTIDE SEQUENCE [LARGE SCALE GENOMIC DNA]</scope>
    <source>
        <strain evidence="2">MBHS1</strain>
    </source>
</reference>
<keyword evidence="1" id="KW-0812">Transmembrane</keyword>
<dbReference type="AlphaFoldDB" id="A0A1H6FEB3"/>
<dbReference type="PANTHER" id="PTHR40278:SF1">
    <property type="entry name" value="DNA UTILIZATION PROTEIN HOFN"/>
    <property type="match status" value="1"/>
</dbReference>
<feature type="transmembrane region" description="Helical" evidence="1">
    <location>
        <begin position="264"/>
        <end position="286"/>
    </location>
</feature>
<protein>
    <submittedName>
        <fullName evidence="2">Fimbrial assembly protein (PilN)</fullName>
    </submittedName>
</protein>
<organism evidence="2 3">
    <name type="scientific">Candidatus Venteria ishoeyi</name>
    <dbReference type="NCBI Taxonomy" id="1899563"/>
    <lineage>
        <taxon>Bacteria</taxon>
        <taxon>Pseudomonadati</taxon>
        <taxon>Pseudomonadota</taxon>
        <taxon>Gammaproteobacteria</taxon>
        <taxon>Thiotrichales</taxon>
        <taxon>Thiotrichaceae</taxon>
        <taxon>Venteria</taxon>
    </lineage>
</organism>
<evidence type="ECO:0000313" key="3">
    <source>
        <dbReference type="Proteomes" id="UP000236724"/>
    </source>
</evidence>